<sequence>MNIHGQNVFGSQVDRETRCAHYHKEMDRIAIKFYCCNQYFPCFECHAQFGCEQPKRWPKDRFDQRAILCGSCGHELTIAQYLTCQSNCPHCQSQFNPGCSLHAHLYFETDHNA</sequence>
<dbReference type="InterPro" id="IPR052604">
    <property type="entry name" value="Mito_Tim_assembly_helper"/>
</dbReference>
<evidence type="ECO:0000313" key="5">
    <source>
        <dbReference type="EMBL" id="MBD7909479.1"/>
    </source>
</evidence>
<dbReference type="SUPFAM" id="SSF161219">
    <property type="entry name" value="CHY zinc finger-like"/>
    <property type="match status" value="1"/>
</dbReference>
<dbReference type="PANTHER" id="PTHR28082">
    <property type="entry name" value="ZINC FINGER PROTEIN"/>
    <property type="match status" value="1"/>
</dbReference>
<accession>A0ABR8PMW0</accession>
<dbReference type="RefSeq" id="WP_191691711.1">
    <property type="nucleotide sequence ID" value="NZ_JACSQY010000013.1"/>
</dbReference>
<keyword evidence="6" id="KW-1185">Reference proteome</keyword>
<evidence type="ECO:0000259" key="4">
    <source>
        <dbReference type="PROSITE" id="PS51266"/>
    </source>
</evidence>
<gene>
    <name evidence="5" type="ORF">H9659_14165</name>
</gene>
<dbReference type="EMBL" id="JACSQY010000013">
    <property type="protein sequence ID" value="MBD7909479.1"/>
    <property type="molecule type" value="Genomic_DNA"/>
</dbReference>
<dbReference type="InterPro" id="IPR008913">
    <property type="entry name" value="Znf_CHY"/>
</dbReference>
<dbReference type="PROSITE" id="PS51266">
    <property type="entry name" value="ZF_CHY"/>
    <property type="match status" value="1"/>
</dbReference>
<feature type="domain" description="CHY-type" evidence="4">
    <location>
        <begin position="12"/>
        <end position="93"/>
    </location>
</feature>
<dbReference type="Pfam" id="PF05495">
    <property type="entry name" value="zf-CHY"/>
    <property type="match status" value="1"/>
</dbReference>
<reference evidence="5 6" key="1">
    <citation type="submission" date="2020-08" db="EMBL/GenBank/DDBJ databases">
        <title>A Genomic Blueprint of the Chicken Gut Microbiome.</title>
        <authorList>
            <person name="Gilroy R."/>
            <person name="Ravi A."/>
            <person name="Getino M."/>
            <person name="Pursley I."/>
            <person name="Horton D.L."/>
            <person name="Alikhan N.-F."/>
            <person name="Baker D."/>
            <person name="Gharbi K."/>
            <person name="Hall N."/>
            <person name="Watson M."/>
            <person name="Adriaenssens E.M."/>
            <person name="Foster-Nyarko E."/>
            <person name="Jarju S."/>
            <person name="Secka A."/>
            <person name="Antonio M."/>
            <person name="Oren A."/>
            <person name="Chaudhuri R."/>
            <person name="La Ragione R.M."/>
            <person name="Hildebrand F."/>
            <person name="Pallen M.J."/>
        </authorList>
    </citation>
    <scope>NUCLEOTIDE SEQUENCE [LARGE SCALE GENOMIC DNA]</scope>
    <source>
        <strain evidence="5 6">Sa3CUA8</strain>
    </source>
</reference>
<evidence type="ECO:0000313" key="6">
    <source>
        <dbReference type="Proteomes" id="UP000659496"/>
    </source>
</evidence>
<dbReference type="PANTHER" id="PTHR28082:SF1">
    <property type="entry name" value="HELPER OF TIM PROTEIN 13"/>
    <property type="match status" value="1"/>
</dbReference>
<keyword evidence="3" id="KW-0862">Zinc</keyword>
<organism evidence="5 6">
    <name type="scientific">Sporosarcina gallistercoris</name>
    <dbReference type="NCBI Taxonomy" id="2762245"/>
    <lineage>
        <taxon>Bacteria</taxon>
        <taxon>Bacillati</taxon>
        <taxon>Bacillota</taxon>
        <taxon>Bacilli</taxon>
        <taxon>Bacillales</taxon>
        <taxon>Caryophanaceae</taxon>
        <taxon>Sporosarcina</taxon>
    </lineage>
</organism>
<evidence type="ECO:0000256" key="2">
    <source>
        <dbReference type="ARBA" id="ARBA00022771"/>
    </source>
</evidence>
<evidence type="ECO:0000256" key="3">
    <source>
        <dbReference type="ARBA" id="ARBA00022833"/>
    </source>
</evidence>
<dbReference type="InterPro" id="IPR016694">
    <property type="entry name" value="UCP017292"/>
</dbReference>
<evidence type="ECO:0000256" key="1">
    <source>
        <dbReference type="ARBA" id="ARBA00022723"/>
    </source>
</evidence>
<keyword evidence="2" id="KW-0863">Zinc-finger</keyword>
<comment type="caution">
    <text evidence="5">The sequence shown here is derived from an EMBL/GenBank/DDBJ whole genome shotgun (WGS) entry which is preliminary data.</text>
</comment>
<dbReference type="PIRSF" id="PIRSF017292">
    <property type="entry name" value="UCP017292_Znf_CHY"/>
    <property type="match status" value="1"/>
</dbReference>
<dbReference type="InterPro" id="IPR037274">
    <property type="entry name" value="Znf_CHY_sf"/>
</dbReference>
<name>A0ABR8PMW0_9BACL</name>
<proteinExistence type="predicted"/>
<keyword evidence="1" id="KW-0479">Metal-binding</keyword>
<protein>
    <recommendedName>
        <fullName evidence="4">CHY-type domain-containing protein</fullName>
    </recommendedName>
</protein>
<dbReference type="Proteomes" id="UP000659496">
    <property type="component" value="Unassembled WGS sequence"/>
</dbReference>